<sequence length="211" mass="24097">MAESANNTERMDDTESSGIFHIVNVPTTAHSIQPSTSNYNAMLDEIDPLSTDESHVNSQFCKMIFRCINRIMQPFYPVGYIGPRSNELFFDRSRRKNRLPIHGQNFVRSRTDPQLSQCNEMPISGRRKPGDTVVLDLLLDLNPRYNQRQLSVLKSAITCNDTLAVIAVRTGLHLLLQHRLPAKQIEELESFVDHLNKNQHLFSHEKVSNLA</sequence>
<dbReference type="GO" id="GO:0006396">
    <property type="term" value="P:RNA processing"/>
    <property type="evidence" value="ECO:0007669"/>
    <property type="project" value="InterPro"/>
</dbReference>
<dbReference type="EMBL" id="GL732581">
    <property type="protein sequence ID" value="EFX74699.1"/>
    <property type="molecule type" value="Genomic_DNA"/>
</dbReference>
<dbReference type="OrthoDB" id="416741at2759"/>
<proteinExistence type="predicted"/>
<dbReference type="Gene3D" id="1.10.1520.10">
    <property type="entry name" value="Ribonuclease III domain"/>
    <property type="match status" value="1"/>
</dbReference>
<reference evidence="1 2" key="1">
    <citation type="journal article" date="2011" name="Science">
        <title>The ecoresponsive genome of Daphnia pulex.</title>
        <authorList>
            <person name="Colbourne J.K."/>
            <person name="Pfrender M.E."/>
            <person name="Gilbert D."/>
            <person name="Thomas W.K."/>
            <person name="Tucker A."/>
            <person name="Oakley T.H."/>
            <person name="Tokishita S."/>
            <person name="Aerts A."/>
            <person name="Arnold G.J."/>
            <person name="Basu M.K."/>
            <person name="Bauer D.J."/>
            <person name="Caceres C.E."/>
            <person name="Carmel L."/>
            <person name="Casola C."/>
            <person name="Choi J.H."/>
            <person name="Detter J.C."/>
            <person name="Dong Q."/>
            <person name="Dusheyko S."/>
            <person name="Eads B.D."/>
            <person name="Frohlich T."/>
            <person name="Geiler-Samerotte K.A."/>
            <person name="Gerlach D."/>
            <person name="Hatcher P."/>
            <person name="Jogdeo S."/>
            <person name="Krijgsveld J."/>
            <person name="Kriventseva E.V."/>
            <person name="Kultz D."/>
            <person name="Laforsch C."/>
            <person name="Lindquist E."/>
            <person name="Lopez J."/>
            <person name="Manak J.R."/>
            <person name="Muller J."/>
            <person name="Pangilinan J."/>
            <person name="Patwardhan R.P."/>
            <person name="Pitluck S."/>
            <person name="Pritham E.J."/>
            <person name="Rechtsteiner A."/>
            <person name="Rho M."/>
            <person name="Rogozin I.B."/>
            <person name="Sakarya O."/>
            <person name="Salamov A."/>
            <person name="Schaack S."/>
            <person name="Shapiro H."/>
            <person name="Shiga Y."/>
            <person name="Skalitzky C."/>
            <person name="Smith Z."/>
            <person name="Souvorov A."/>
            <person name="Sung W."/>
            <person name="Tang Z."/>
            <person name="Tsuchiya D."/>
            <person name="Tu H."/>
            <person name="Vos H."/>
            <person name="Wang M."/>
            <person name="Wolf Y.I."/>
            <person name="Yamagata H."/>
            <person name="Yamada T."/>
            <person name="Ye Y."/>
            <person name="Shaw J.R."/>
            <person name="Andrews J."/>
            <person name="Crease T.J."/>
            <person name="Tang H."/>
            <person name="Lucas S.M."/>
            <person name="Robertson H.M."/>
            <person name="Bork P."/>
            <person name="Koonin E.V."/>
            <person name="Zdobnov E.M."/>
            <person name="Grigoriev I.V."/>
            <person name="Lynch M."/>
            <person name="Boore J.L."/>
        </authorList>
    </citation>
    <scope>NUCLEOTIDE SEQUENCE [LARGE SCALE GENOMIC DNA]</scope>
</reference>
<evidence type="ECO:0000313" key="1">
    <source>
        <dbReference type="EMBL" id="EFX74699.1"/>
    </source>
</evidence>
<dbReference type="AlphaFoldDB" id="E9H0S3"/>
<evidence type="ECO:0000313" key="2">
    <source>
        <dbReference type="Proteomes" id="UP000000305"/>
    </source>
</evidence>
<accession>E9H0S3</accession>
<dbReference type="GO" id="GO:0004525">
    <property type="term" value="F:ribonuclease III activity"/>
    <property type="evidence" value="ECO:0007669"/>
    <property type="project" value="InterPro"/>
</dbReference>
<dbReference type="KEGG" id="dpx:DAPPUDRAFT_108644"/>
<organism evidence="1 2">
    <name type="scientific">Daphnia pulex</name>
    <name type="common">Water flea</name>
    <dbReference type="NCBI Taxonomy" id="6669"/>
    <lineage>
        <taxon>Eukaryota</taxon>
        <taxon>Metazoa</taxon>
        <taxon>Ecdysozoa</taxon>
        <taxon>Arthropoda</taxon>
        <taxon>Crustacea</taxon>
        <taxon>Branchiopoda</taxon>
        <taxon>Diplostraca</taxon>
        <taxon>Cladocera</taxon>
        <taxon>Anomopoda</taxon>
        <taxon>Daphniidae</taxon>
        <taxon>Daphnia</taxon>
    </lineage>
</organism>
<dbReference type="Proteomes" id="UP000000305">
    <property type="component" value="Unassembled WGS sequence"/>
</dbReference>
<gene>
    <name evidence="1" type="ORF">DAPPUDRAFT_108644</name>
</gene>
<dbReference type="HOGENOM" id="CLU_1305995_0_0_1"/>
<dbReference type="PhylomeDB" id="E9H0S3"/>
<dbReference type="InParanoid" id="E9H0S3"/>
<dbReference type="SUPFAM" id="SSF69065">
    <property type="entry name" value="RNase III domain-like"/>
    <property type="match status" value="1"/>
</dbReference>
<dbReference type="InterPro" id="IPR036389">
    <property type="entry name" value="RNase_III_sf"/>
</dbReference>
<keyword evidence="2" id="KW-1185">Reference proteome</keyword>
<protein>
    <submittedName>
        <fullName evidence="1">Uncharacterized protein</fullName>
    </submittedName>
</protein>
<name>E9H0S3_DAPPU</name>